<evidence type="ECO:0000256" key="3">
    <source>
        <dbReference type="ARBA" id="ARBA00022643"/>
    </source>
</evidence>
<evidence type="ECO:0000256" key="1">
    <source>
        <dbReference type="ARBA" id="ARBA00005990"/>
    </source>
</evidence>
<dbReference type="Pfam" id="PF03358">
    <property type="entry name" value="FMN_red"/>
    <property type="match status" value="1"/>
</dbReference>
<sequence length="188" mass="19947">MCLIVTVNGSPSPLSRTGVLLRATAHSVSEKLLGSRVEEVSLAADWKDIFCALDRSQVTPRGEASLRTAEQADLLIVGSPIFRGSYTGLLKHYFDLVDREAMAGKTAVVAATGGSPLHGLAIEHQLRPLLGFFNIQTVATGLYGGPADFEDGKIQGQAMLDRIERASSEAASLLLGRRAVQSALEAAE</sequence>
<dbReference type="EC" id="1.5.1.45" evidence="6"/>
<evidence type="ECO:0000313" key="7">
    <source>
        <dbReference type="Proteomes" id="UP000095087"/>
    </source>
</evidence>
<evidence type="ECO:0000313" key="6">
    <source>
        <dbReference type="EMBL" id="ODA69066.1"/>
    </source>
</evidence>
<dbReference type="AlphaFoldDB" id="A0A1E2S3H3"/>
<name>A0A1E2S3H3_9HYPH</name>
<comment type="similarity">
    <text evidence="1">Belongs to the SsuE family.</text>
</comment>
<accession>A0A1E2S3H3</accession>
<gene>
    <name evidence="6" type="ORF">A7A08_00902</name>
</gene>
<keyword evidence="3" id="KW-0288">FMN</keyword>
<evidence type="ECO:0000259" key="5">
    <source>
        <dbReference type="Pfam" id="PF03358"/>
    </source>
</evidence>
<dbReference type="InterPro" id="IPR029039">
    <property type="entry name" value="Flavoprotein-like_sf"/>
</dbReference>
<dbReference type="STRING" id="1177755.A7A08_00902"/>
<evidence type="ECO:0000256" key="2">
    <source>
        <dbReference type="ARBA" id="ARBA00022630"/>
    </source>
</evidence>
<reference evidence="6 7" key="1">
    <citation type="submission" date="2016-07" db="EMBL/GenBank/DDBJ databases">
        <title>Draft genome sequence of Methyloligella halotolerans C2T (VKM B-2706T=CCUG 61687T=DSM 25045T), a halotolerant polyhydroxybutyrate accumulating methylotroph.</title>
        <authorList>
            <person name="Vasilenko O.V."/>
            <person name="Doronina N.V."/>
            <person name="Poroshina M.N."/>
            <person name="Tarlachkov S.V."/>
            <person name="Trotsenko Y.A."/>
        </authorList>
    </citation>
    <scope>NUCLEOTIDE SEQUENCE [LARGE SCALE GENOMIC DNA]</scope>
    <source>
        <strain evidence="6 7">VKM B-2706</strain>
    </source>
</reference>
<dbReference type="RefSeq" id="WP_069094228.1">
    <property type="nucleotide sequence ID" value="NZ_MASI01000001.1"/>
</dbReference>
<dbReference type="Gene3D" id="3.40.50.360">
    <property type="match status" value="1"/>
</dbReference>
<dbReference type="InterPro" id="IPR005025">
    <property type="entry name" value="FMN_Rdtase-like_dom"/>
</dbReference>
<dbReference type="GO" id="GO:0016491">
    <property type="term" value="F:oxidoreductase activity"/>
    <property type="evidence" value="ECO:0007669"/>
    <property type="project" value="UniProtKB-KW"/>
</dbReference>
<dbReference type="SUPFAM" id="SSF52218">
    <property type="entry name" value="Flavoproteins"/>
    <property type="match status" value="1"/>
</dbReference>
<dbReference type="Proteomes" id="UP000095087">
    <property type="component" value="Unassembled WGS sequence"/>
</dbReference>
<keyword evidence="4 6" id="KW-0560">Oxidoreductase</keyword>
<protein>
    <submittedName>
        <fullName evidence="6">NAD(P)H-dependent FAD/FMN reductase</fullName>
        <ecNumber evidence="6">1.5.1.45</ecNumber>
    </submittedName>
</protein>
<organism evidence="6 7">
    <name type="scientific">Methyloligella halotolerans</name>
    <dbReference type="NCBI Taxonomy" id="1177755"/>
    <lineage>
        <taxon>Bacteria</taxon>
        <taxon>Pseudomonadati</taxon>
        <taxon>Pseudomonadota</taxon>
        <taxon>Alphaproteobacteria</taxon>
        <taxon>Hyphomicrobiales</taxon>
        <taxon>Hyphomicrobiaceae</taxon>
        <taxon>Methyloligella</taxon>
    </lineage>
</organism>
<feature type="domain" description="NADPH-dependent FMN reductase-like" evidence="5">
    <location>
        <begin position="4"/>
        <end position="141"/>
    </location>
</feature>
<proteinExistence type="inferred from homology"/>
<keyword evidence="2" id="KW-0285">Flavoprotein</keyword>
<evidence type="ECO:0000256" key="4">
    <source>
        <dbReference type="ARBA" id="ARBA00023002"/>
    </source>
</evidence>
<dbReference type="OrthoDB" id="1643408at2"/>
<dbReference type="PANTHER" id="PTHR43408">
    <property type="entry name" value="FMN REDUCTASE (NADPH)"/>
    <property type="match status" value="1"/>
</dbReference>
<comment type="caution">
    <text evidence="6">The sequence shown here is derived from an EMBL/GenBank/DDBJ whole genome shotgun (WGS) entry which is preliminary data.</text>
</comment>
<dbReference type="PANTHER" id="PTHR43408:SF2">
    <property type="entry name" value="FMN REDUCTASE (NADPH)"/>
    <property type="match status" value="1"/>
</dbReference>
<keyword evidence="7" id="KW-1185">Reference proteome</keyword>
<dbReference type="EMBL" id="MASI01000001">
    <property type="protein sequence ID" value="ODA69066.1"/>
    <property type="molecule type" value="Genomic_DNA"/>
</dbReference>
<dbReference type="InterPro" id="IPR051814">
    <property type="entry name" value="NAD(P)H-dep_FMN_reductase"/>
</dbReference>